<dbReference type="InterPro" id="IPR036915">
    <property type="entry name" value="Cyclin-like_sf"/>
</dbReference>
<dbReference type="GO" id="GO:0097550">
    <property type="term" value="C:transcription preinitiation complex"/>
    <property type="evidence" value="ECO:0007669"/>
    <property type="project" value="TreeGrafter"/>
</dbReference>
<accession>A0A498J713</accession>
<evidence type="ECO:0000313" key="9">
    <source>
        <dbReference type="Proteomes" id="UP000290289"/>
    </source>
</evidence>
<dbReference type="STRING" id="3750.A0A498J713"/>
<dbReference type="InterPro" id="IPR013150">
    <property type="entry name" value="TFIIB_cyclin"/>
</dbReference>
<dbReference type="GO" id="GO:0008270">
    <property type="term" value="F:zinc ion binding"/>
    <property type="evidence" value="ECO:0007669"/>
    <property type="project" value="UniProtKB-KW"/>
</dbReference>
<gene>
    <name evidence="8" type="ORF">DVH24_031999</name>
</gene>
<evidence type="ECO:0000256" key="4">
    <source>
        <dbReference type="ARBA" id="ARBA00023163"/>
    </source>
</evidence>
<reference evidence="8 9" key="1">
    <citation type="submission" date="2018-10" db="EMBL/GenBank/DDBJ databases">
        <title>A high-quality apple genome assembly.</title>
        <authorList>
            <person name="Hu J."/>
        </authorList>
    </citation>
    <scope>NUCLEOTIDE SEQUENCE [LARGE SCALE GENOMIC DNA]</scope>
    <source>
        <strain evidence="9">cv. HFTH1</strain>
        <tissue evidence="8">Young leaf</tissue>
    </source>
</reference>
<dbReference type="AlphaFoldDB" id="A0A498J713"/>
<dbReference type="Pfam" id="PF08271">
    <property type="entry name" value="Zn_Ribbon_TF"/>
    <property type="match status" value="2"/>
</dbReference>
<evidence type="ECO:0000256" key="5">
    <source>
        <dbReference type="PROSITE-ProRule" id="PRU00469"/>
    </source>
</evidence>
<keyword evidence="5" id="KW-0479">Metal-binding</keyword>
<dbReference type="SUPFAM" id="SSF57783">
    <property type="entry name" value="Zinc beta-ribbon"/>
    <property type="match status" value="2"/>
</dbReference>
<protein>
    <recommendedName>
        <fullName evidence="7">TFIIB-type domain-containing protein</fullName>
    </recommendedName>
</protein>
<dbReference type="Gene3D" id="1.10.472.170">
    <property type="match status" value="2"/>
</dbReference>
<keyword evidence="2" id="KW-0677">Repeat</keyword>
<evidence type="ECO:0000256" key="1">
    <source>
        <dbReference type="ARBA" id="ARBA00010857"/>
    </source>
</evidence>
<dbReference type="Pfam" id="PF00382">
    <property type="entry name" value="TFIIB"/>
    <property type="match status" value="3"/>
</dbReference>
<dbReference type="SUPFAM" id="SSF47954">
    <property type="entry name" value="Cyclin-like"/>
    <property type="match status" value="3"/>
</dbReference>
<keyword evidence="5" id="KW-0862">Zinc</keyword>
<dbReference type="GO" id="GO:0005634">
    <property type="term" value="C:nucleus"/>
    <property type="evidence" value="ECO:0007669"/>
    <property type="project" value="TreeGrafter"/>
</dbReference>
<dbReference type="GO" id="GO:0070897">
    <property type="term" value="P:transcription preinitiation complex assembly"/>
    <property type="evidence" value="ECO:0007669"/>
    <property type="project" value="InterPro"/>
</dbReference>
<keyword evidence="4" id="KW-0804">Transcription</keyword>
<dbReference type="InterPro" id="IPR013763">
    <property type="entry name" value="Cyclin-like_dom"/>
</dbReference>
<comment type="caution">
    <text evidence="8">The sequence shown here is derived from an EMBL/GenBank/DDBJ whole genome shotgun (WGS) entry which is preliminary data.</text>
</comment>
<organism evidence="8 9">
    <name type="scientific">Malus domestica</name>
    <name type="common">Apple</name>
    <name type="synonym">Pyrus malus</name>
    <dbReference type="NCBI Taxonomy" id="3750"/>
    <lineage>
        <taxon>Eukaryota</taxon>
        <taxon>Viridiplantae</taxon>
        <taxon>Streptophyta</taxon>
        <taxon>Embryophyta</taxon>
        <taxon>Tracheophyta</taxon>
        <taxon>Spermatophyta</taxon>
        <taxon>Magnoliopsida</taxon>
        <taxon>eudicotyledons</taxon>
        <taxon>Gunneridae</taxon>
        <taxon>Pentapetalae</taxon>
        <taxon>rosids</taxon>
        <taxon>fabids</taxon>
        <taxon>Rosales</taxon>
        <taxon>Rosaceae</taxon>
        <taxon>Amygdaloideae</taxon>
        <taxon>Maleae</taxon>
        <taxon>Malus</taxon>
    </lineage>
</organism>
<keyword evidence="9" id="KW-1185">Reference proteome</keyword>
<dbReference type="PROSITE" id="PS51134">
    <property type="entry name" value="ZF_TFIIB"/>
    <property type="match status" value="1"/>
</dbReference>
<dbReference type="PRINTS" id="PR00685">
    <property type="entry name" value="TIFACTORIIB"/>
</dbReference>
<dbReference type="GO" id="GO:0017025">
    <property type="term" value="F:TBP-class protein binding"/>
    <property type="evidence" value="ECO:0007669"/>
    <property type="project" value="InterPro"/>
</dbReference>
<dbReference type="EMBL" id="RDQH01000335">
    <property type="protein sequence ID" value="RXH89642.1"/>
    <property type="molecule type" value="Genomic_DNA"/>
</dbReference>
<evidence type="ECO:0000259" key="7">
    <source>
        <dbReference type="PROSITE" id="PS51134"/>
    </source>
</evidence>
<proteinExistence type="inferred from homology"/>
<dbReference type="InterPro" id="IPR013137">
    <property type="entry name" value="Znf_TFIIB"/>
</dbReference>
<dbReference type="PROSITE" id="PS00782">
    <property type="entry name" value="TFIIB"/>
    <property type="match status" value="2"/>
</dbReference>
<comment type="similarity">
    <text evidence="1">Belongs to the TFIIB family.</text>
</comment>
<evidence type="ECO:0000256" key="3">
    <source>
        <dbReference type="ARBA" id="ARBA00023015"/>
    </source>
</evidence>
<keyword evidence="3" id="KW-0805">Transcription regulation</keyword>
<evidence type="ECO:0000256" key="2">
    <source>
        <dbReference type="ARBA" id="ARBA00022737"/>
    </source>
</evidence>
<dbReference type="PANTHER" id="PTHR11618">
    <property type="entry name" value="TRANSCRIPTION INITIATION FACTOR IIB-RELATED"/>
    <property type="match status" value="1"/>
</dbReference>
<name>A0A498J713_MALDO</name>
<evidence type="ECO:0000256" key="6">
    <source>
        <dbReference type="SAM" id="MobiDB-lite"/>
    </source>
</evidence>
<dbReference type="PANTHER" id="PTHR11618:SF81">
    <property type="entry name" value="TRANSCRIPTION INITIATION FACTOR IIB-LIKE"/>
    <property type="match status" value="1"/>
</dbReference>
<dbReference type="Gene3D" id="1.10.472.10">
    <property type="entry name" value="Cyclin-like"/>
    <property type="match status" value="1"/>
</dbReference>
<dbReference type="Proteomes" id="UP000290289">
    <property type="component" value="Chromosome 9"/>
</dbReference>
<dbReference type="InterPro" id="IPR023486">
    <property type="entry name" value="TFIIB_CS"/>
</dbReference>
<dbReference type="SMART" id="SM00385">
    <property type="entry name" value="CYCLIN"/>
    <property type="match status" value="1"/>
</dbReference>
<feature type="region of interest" description="Disordered" evidence="6">
    <location>
        <begin position="83"/>
        <end position="105"/>
    </location>
</feature>
<dbReference type="InterPro" id="IPR000812">
    <property type="entry name" value="TFIIB"/>
</dbReference>
<evidence type="ECO:0000313" key="8">
    <source>
        <dbReference type="EMBL" id="RXH89642.1"/>
    </source>
</evidence>
<sequence length="492" mass="54566">METDEQLCSDCKKYTQVVIDHRSGDTICTDCGLIVEAFSIDVTAEWRNFADKDPKEDRARVGASLNPLLDNGILTTCISQEKKQNKNKDNAEGVVPPNNRLNNVATSNPQMSLAKATEYLEAMACRLDNHGLPEGVLYDAKVLYKKAVDKKICRGRKFGAMMAACLFLACQENHSSRTPKEIAGAANGPSMKEITKMVKLLKEELELVSKATDAGDLWRRYCSNLGMNSIQDRKAVEETLKNLAKLDIRRSPTSVVAAVLYMIVKLASNGKTVEDVQQETGASVGTIKSTYKEIYPYASTIVPNWYCKYLEDIKNLNTLVIDHQSGDTICTDCGLIVGAYCIDVTAEWRKFADKDPKEDRTRVGTSLGPLLDNGLLTTCISKEKKQNKNKDNTDGVVPPYNRLNNVATSNPQTSLTKATEYLEAMAHHLDKHGLPEGVLYDAKVLYKKAVDKKICRGRKFGAMMAACLFLACQENHIREHQRKSPGLPTDPQ</sequence>
<feature type="domain" description="TFIIB-type" evidence="7">
    <location>
        <begin position="4"/>
        <end position="36"/>
    </location>
</feature>
<keyword evidence="5" id="KW-0863">Zinc-finger</keyword>
<feature type="region of interest" description="Disordered" evidence="6">
    <location>
        <begin position="386"/>
        <end position="409"/>
    </location>
</feature>